<sequence>MAGRLEGKVAIVTGAGAGIGEAVALKFAREGAQVLLNGLPDDPVEDVAEAIRRMGGQAAVHLGDVSEEENARECVEACGRAFGKLDILANIAGVLVELAAVEDYDIFQFDYTVKMNVRSAFLMTKFAMPHLQKTRGNIVFAGSEAGFNGTPKFSPYGGTKGFIHAFCKGVAGEGAQHGVRANCICPGAISTAWTHKGEGVMDAKTEETTVMAAMMGRRGTPEEMANVVAFLASDEASYVTGALWLADGGVTPAKGMPGEDVPRDLRKEPEFTLPIQHARDGEIGKPLVTKKA</sequence>
<dbReference type="RefSeq" id="WP_139082319.1">
    <property type="nucleotide sequence ID" value="NZ_VDFV01000022.1"/>
</dbReference>
<keyword evidence="3" id="KW-1185">Reference proteome</keyword>
<dbReference type="EMBL" id="VDFV01000022">
    <property type="protein sequence ID" value="TNC69120.1"/>
    <property type="molecule type" value="Genomic_DNA"/>
</dbReference>
<dbReference type="OrthoDB" id="9779623at2"/>
<dbReference type="PANTHER" id="PTHR43975:SF2">
    <property type="entry name" value="EG:BACR7A4.14 PROTEIN-RELATED"/>
    <property type="match status" value="1"/>
</dbReference>
<evidence type="ECO:0000313" key="2">
    <source>
        <dbReference type="EMBL" id="TNC69120.1"/>
    </source>
</evidence>
<dbReference type="PROSITE" id="PS00061">
    <property type="entry name" value="ADH_SHORT"/>
    <property type="match status" value="1"/>
</dbReference>
<dbReference type="InterPro" id="IPR020904">
    <property type="entry name" value="Sc_DH/Rdtase_CS"/>
</dbReference>
<gene>
    <name evidence="2" type="ORF">FHG71_14015</name>
</gene>
<dbReference type="AlphaFoldDB" id="A0A5C4NDY9"/>
<dbReference type="InterPro" id="IPR036291">
    <property type="entry name" value="NAD(P)-bd_dom_sf"/>
</dbReference>
<dbReference type="InterPro" id="IPR002347">
    <property type="entry name" value="SDR_fam"/>
</dbReference>
<dbReference type="Pfam" id="PF13561">
    <property type="entry name" value="adh_short_C2"/>
    <property type="match status" value="1"/>
</dbReference>
<dbReference type="FunFam" id="3.40.50.720:FF:000084">
    <property type="entry name" value="Short-chain dehydrogenase reductase"/>
    <property type="match status" value="1"/>
</dbReference>
<dbReference type="SUPFAM" id="SSF51735">
    <property type="entry name" value="NAD(P)-binding Rossmann-fold domains"/>
    <property type="match status" value="1"/>
</dbReference>
<dbReference type="CDD" id="cd05233">
    <property type="entry name" value="SDR_c"/>
    <property type="match status" value="1"/>
</dbReference>
<reference evidence="2 3" key="1">
    <citation type="submission" date="2019-06" db="EMBL/GenBank/DDBJ databases">
        <authorList>
            <person name="Jiang L."/>
        </authorList>
    </citation>
    <scope>NUCLEOTIDE SEQUENCE [LARGE SCALE GENOMIC DNA]</scope>
    <source>
        <strain evidence="2 3">YIM 48858</strain>
    </source>
</reference>
<name>A0A5C4NDY9_9RHOB</name>
<comment type="similarity">
    <text evidence="1">Belongs to the short-chain dehydrogenases/reductases (SDR) family.</text>
</comment>
<dbReference type="Proteomes" id="UP000305709">
    <property type="component" value="Unassembled WGS sequence"/>
</dbReference>
<comment type="caution">
    <text evidence="2">The sequence shown here is derived from an EMBL/GenBank/DDBJ whole genome shotgun (WGS) entry which is preliminary data.</text>
</comment>
<evidence type="ECO:0000313" key="3">
    <source>
        <dbReference type="Proteomes" id="UP000305709"/>
    </source>
</evidence>
<organism evidence="2 3">
    <name type="scientific">Rubellimicrobium roseum</name>
    <dbReference type="NCBI Taxonomy" id="687525"/>
    <lineage>
        <taxon>Bacteria</taxon>
        <taxon>Pseudomonadati</taxon>
        <taxon>Pseudomonadota</taxon>
        <taxon>Alphaproteobacteria</taxon>
        <taxon>Rhodobacterales</taxon>
        <taxon>Roseobacteraceae</taxon>
        <taxon>Rubellimicrobium</taxon>
    </lineage>
</organism>
<dbReference type="PANTHER" id="PTHR43975">
    <property type="entry name" value="ZGC:101858"/>
    <property type="match status" value="1"/>
</dbReference>
<evidence type="ECO:0000256" key="1">
    <source>
        <dbReference type="ARBA" id="ARBA00006484"/>
    </source>
</evidence>
<dbReference type="Gene3D" id="3.40.50.720">
    <property type="entry name" value="NAD(P)-binding Rossmann-like Domain"/>
    <property type="match status" value="1"/>
</dbReference>
<accession>A0A5C4NDY9</accession>
<protein>
    <submittedName>
        <fullName evidence="2">SDR family oxidoreductase</fullName>
    </submittedName>
</protein>
<proteinExistence type="inferred from homology"/>
<dbReference type="PRINTS" id="PR00081">
    <property type="entry name" value="GDHRDH"/>
</dbReference>